<sequence length="72" mass="7763">MREHDEIVDAMAISLAQSTCDLADEREVALLLLSAGYDEREIADHRRQAVRLAAASRRTDSICAGLSGGAYG</sequence>
<name>A0A9X2T965_9HYPH</name>
<evidence type="ECO:0000313" key="2">
    <source>
        <dbReference type="Proteomes" id="UP001151088"/>
    </source>
</evidence>
<dbReference type="Proteomes" id="UP001151088">
    <property type="component" value="Unassembled WGS sequence"/>
</dbReference>
<comment type="caution">
    <text evidence="1">The sequence shown here is derived from an EMBL/GenBank/DDBJ whole genome shotgun (WGS) entry which is preliminary data.</text>
</comment>
<protein>
    <submittedName>
        <fullName evidence="1">Uncharacterized protein</fullName>
    </submittedName>
</protein>
<keyword evidence="2" id="KW-1185">Reference proteome</keyword>
<gene>
    <name evidence="1" type="ORF">NVS89_22690</name>
</gene>
<accession>A0A9X2T965</accession>
<organism evidence="1 2">
    <name type="scientific">Ancylobacter mangrovi</name>
    <dbReference type="NCBI Taxonomy" id="2972472"/>
    <lineage>
        <taxon>Bacteria</taxon>
        <taxon>Pseudomonadati</taxon>
        <taxon>Pseudomonadota</taxon>
        <taxon>Alphaproteobacteria</taxon>
        <taxon>Hyphomicrobiales</taxon>
        <taxon>Xanthobacteraceae</taxon>
        <taxon>Ancylobacter</taxon>
    </lineage>
</organism>
<dbReference type="EMBL" id="JANTHZ010000015">
    <property type="protein sequence ID" value="MCS0497903.1"/>
    <property type="molecule type" value="Genomic_DNA"/>
</dbReference>
<reference evidence="1" key="1">
    <citation type="submission" date="2022-08" db="EMBL/GenBank/DDBJ databases">
        <authorList>
            <person name="Li F."/>
        </authorList>
    </citation>
    <scope>NUCLEOTIDE SEQUENCE</scope>
    <source>
        <strain evidence="1">MQZ15Z-1</strain>
    </source>
</reference>
<proteinExistence type="predicted"/>
<dbReference type="RefSeq" id="WP_258735060.1">
    <property type="nucleotide sequence ID" value="NZ_JANTHZ010000015.1"/>
</dbReference>
<evidence type="ECO:0000313" key="1">
    <source>
        <dbReference type="EMBL" id="MCS0497903.1"/>
    </source>
</evidence>
<dbReference type="AlphaFoldDB" id="A0A9X2T965"/>